<dbReference type="InterPro" id="IPR001563">
    <property type="entry name" value="Peptidase_S10"/>
</dbReference>
<evidence type="ECO:0000256" key="5">
    <source>
        <dbReference type="ARBA" id="ARBA00022801"/>
    </source>
</evidence>
<evidence type="ECO:0000256" key="2">
    <source>
        <dbReference type="ARBA" id="ARBA00022645"/>
    </source>
</evidence>
<dbReference type="EMBL" id="MNPL01005759">
    <property type="protein sequence ID" value="OQR75808.1"/>
    <property type="molecule type" value="Genomic_DNA"/>
</dbReference>
<evidence type="ECO:0000256" key="1">
    <source>
        <dbReference type="ARBA" id="ARBA00009431"/>
    </source>
</evidence>
<reference evidence="8 9" key="1">
    <citation type="journal article" date="2017" name="Gigascience">
        <title>Draft genome of the honey bee ectoparasitic mite, Tropilaelaps mercedesae, is shaped by the parasitic life history.</title>
        <authorList>
            <person name="Dong X."/>
            <person name="Armstrong S.D."/>
            <person name="Xia D."/>
            <person name="Makepeace B.L."/>
            <person name="Darby A.C."/>
            <person name="Kadowaki T."/>
        </authorList>
    </citation>
    <scope>NUCLEOTIDE SEQUENCE [LARGE SCALE GENOMIC DNA]</scope>
    <source>
        <strain evidence="8">Wuxi-XJTLU</strain>
    </source>
</reference>
<evidence type="ECO:0000256" key="6">
    <source>
        <dbReference type="ARBA" id="ARBA00023180"/>
    </source>
</evidence>
<dbReference type="InterPro" id="IPR029058">
    <property type="entry name" value="AB_hydrolase_fold"/>
</dbReference>
<keyword evidence="5" id="KW-0378">Hydrolase</keyword>
<dbReference type="GO" id="GO:0004185">
    <property type="term" value="F:serine-type carboxypeptidase activity"/>
    <property type="evidence" value="ECO:0007669"/>
    <property type="project" value="InterPro"/>
</dbReference>
<gene>
    <name evidence="8" type="ORF">BIW11_00708</name>
</gene>
<name>A0A1V9XR25_9ACAR</name>
<dbReference type="PANTHER" id="PTHR11802">
    <property type="entry name" value="SERINE PROTEASE FAMILY S10 SERINE CARBOXYPEPTIDASE"/>
    <property type="match status" value="1"/>
</dbReference>
<dbReference type="InParanoid" id="A0A1V9XR25"/>
<keyword evidence="2 8" id="KW-0121">Carboxypeptidase</keyword>
<comment type="similarity">
    <text evidence="1">Belongs to the peptidase S10 family.</text>
</comment>
<feature type="compositionally biased region" description="Low complexity" evidence="7">
    <location>
        <begin position="117"/>
        <end position="130"/>
    </location>
</feature>
<dbReference type="Pfam" id="PF00450">
    <property type="entry name" value="Peptidase_S10"/>
    <property type="match status" value="1"/>
</dbReference>
<dbReference type="AlphaFoldDB" id="A0A1V9XR25"/>
<organism evidence="8 9">
    <name type="scientific">Tropilaelaps mercedesae</name>
    <dbReference type="NCBI Taxonomy" id="418985"/>
    <lineage>
        <taxon>Eukaryota</taxon>
        <taxon>Metazoa</taxon>
        <taxon>Ecdysozoa</taxon>
        <taxon>Arthropoda</taxon>
        <taxon>Chelicerata</taxon>
        <taxon>Arachnida</taxon>
        <taxon>Acari</taxon>
        <taxon>Parasitiformes</taxon>
        <taxon>Mesostigmata</taxon>
        <taxon>Gamasina</taxon>
        <taxon>Dermanyssoidea</taxon>
        <taxon>Laelapidae</taxon>
        <taxon>Tropilaelaps</taxon>
    </lineage>
</organism>
<comment type="caution">
    <text evidence="8">The sequence shown here is derived from an EMBL/GenBank/DDBJ whole genome shotgun (WGS) entry which is preliminary data.</text>
</comment>
<keyword evidence="4" id="KW-0732">Signal</keyword>
<feature type="region of interest" description="Disordered" evidence="7">
    <location>
        <begin position="108"/>
        <end position="141"/>
    </location>
</feature>
<evidence type="ECO:0000256" key="7">
    <source>
        <dbReference type="SAM" id="MobiDB-lite"/>
    </source>
</evidence>
<keyword evidence="6" id="KW-0325">Glycoprotein</keyword>
<sequence>MFSARQRRRVPTLLSVLVGLRLISGVPYAVAPSVLHKRSEPLLLTPYIRANQAGTARRLALIKDLPGASPVLNDLIRSYSGYVTVNEACQSNIFFWFFPKPIEQAKGGGTQAPLRPNVPASPSNNAISNNDGANSSVERPSGGDLLNKTAPLLLWMQGGPGASSLFGLFVETGPFQVNMDLTLSLRKSSWLQHASLLYVDNPVGSGFSYTMDDACYPGNQRAIGDDLVEFVRQFYLLFPELVSTPFYVGGQSYAGEIPS</sequence>
<dbReference type="GO" id="GO:0006508">
    <property type="term" value="P:proteolysis"/>
    <property type="evidence" value="ECO:0007669"/>
    <property type="project" value="UniProtKB-KW"/>
</dbReference>
<keyword evidence="9" id="KW-1185">Reference proteome</keyword>
<keyword evidence="3" id="KW-0645">Protease</keyword>
<dbReference type="SUPFAM" id="SSF53474">
    <property type="entry name" value="alpha/beta-Hydrolases"/>
    <property type="match status" value="1"/>
</dbReference>
<protein>
    <submittedName>
        <fullName evidence="8">Venom serine carboxypeptidase-like</fullName>
    </submittedName>
</protein>
<proteinExistence type="inferred from homology"/>
<evidence type="ECO:0000313" key="9">
    <source>
        <dbReference type="Proteomes" id="UP000192247"/>
    </source>
</evidence>
<accession>A0A1V9XR25</accession>
<dbReference type="PRINTS" id="PR00724">
    <property type="entry name" value="CRBOXYPTASEC"/>
</dbReference>
<dbReference type="OrthoDB" id="6428481at2759"/>
<dbReference type="PANTHER" id="PTHR11802:SF472">
    <property type="entry name" value="SERINE CARBOXYPEPTIDASE CPVL-RELATED"/>
    <property type="match status" value="1"/>
</dbReference>
<dbReference type="Proteomes" id="UP000192247">
    <property type="component" value="Unassembled WGS sequence"/>
</dbReference>
<evidence type="ECO:0000313" key="8">
    <source>
        <dbReference type="EMBL" id="OQR75808.1"/>
    </source>
</evidence>
<dbReference type="Gene3D" id="3.40.50.1820">
    <property type="entry name" value="alpha/beta hydrolase"/>
    <property type="match status" value="1"/>
</dbReference>
<evidence type="ECO:0000256" key="4">
    <source>
        <dbReference type="ARBA" id="ARBA00022729"/>
    </source>
</evidence>
<dbReference type="STRING" id="418985.A0A1V9XR25"/>
<evidence type="ECO:0000256" key="3">
    <source>
        <dbReference type="ARBA" id="ARBA00022670"/>
    </source>
</evidence>